<dbReference type="PROSITE" id="PS50928">
    <property type="entry name" value="ABC_TM1"/>
    <property type="match status" value="1"/>
</dbReference>
<dbReference type="InterPro" id="IPR010065">
    <property type="entry name" value="AA_ABC_transptr_permease_3TM"/>
</dbReference>
<dbReference type="GO" id="GO:0006865">
    <property type="term" value="P:amino acid transport"/>
    <property type="evidence" value="ECO:0007669"/>
    <property type="project" value="UniProtKB-KW"/>
</dbReference>
<evidence type="ECO:0000256" key="5">
    <source>
        <dbReference type="ARBA" id="ARBA00022970"/>
    </source>
</evidence>
<comment type="subcellular location">
    <subcellularLocation>
        <location evidence="1 8">Cell membrane</location>
        <topology evidence="1 8">Multi-pass membrane protein</topology>
    </subcellularLocation>
</comment>
<feature type="transmembrane region" description="Helical" evidence="8">
    <location>
        <begin position="26"/>
        <end position="45"/>
    </location>
</feature>
<feature type="transmembrane region" description="Helical" evidence="8">
    <location>
        <begin position="117"/>
        <end position="138"/>
    </location>
</feature>
<evidence type="ECO:0000256" key="6">
    <source>
        <dbReference type="ARBA" id="ARBA00022989"/>
    </source>
</evidence>
<gene>
    <name evidence="9" type="ORF">CGZ94_11715</name>
</gene>
<dbReference type="CDD" id="cd06261">
    <property type="entry name" value="TM_PBP2"/>
    <property type="match status" value="1"/>
</dbReference>
<evidence type="ECO:0000256" key="3">
    <source>
        <dbReference type="ARBA" id="ARBA00022475"/>
    </source>
</evidence>
<sequence>MSTVESATRSATPEEELQIVPRRSTGTIIGAVVVALLGAWLLWILATNPRFEWGVVRHYFTHKAIARGALLTLELTVISMVLGVLLGVVLAVMRMTRNPLVSGAAGLYIWFFRGTPLLIQLIFWFNLAALFPVITIGIPFGPTFYSGSANAFITPLSAALLGLTLNEAAYMAEIVRGGLLGVDRGQTEAAQALGLGRGRILGRIVLPQAMRVIIPPTGNQAISMLKNTSLVSVLGVGDLLHSAQIVYSRTYQTIPLLIVASLWYLVFTTVLGIGQHYIERHFGRGSTTLVARTRKRRNRSVEGKAR</sequence>
<keyword evidence="5" id="KW-0029">Amino-acid transport</keyword>
<comment type="similarity">
    <text evidence="8">Belongs to the binding-protein-dependent transport system permease family.</text>
</comment>
<dbReference type="InterPro" id="IPR043429">
    <property type="entry name" value="ArtM/GltK/GlnP/TcyL/YhdX-like"/>
</dbReference>
<dbReference type="FunFam" id="1.10.3720.10:FF:000006">
    <property type="entry name" value="Glutamate/aspartate ABC transporter, permease protein GltK"/>
    <property type="match status" value="1"/>
</dbReference>
<keyword evidence="10" id="KW-1185">Reference proteome</keyword>
<dbReference type="PANTHER" id="PTHR30614:SF0">
    <property type="entry name" value="L-CYSTINE TRANSPORT SYSTEM PERMEASE PROTEIN TCYL"/>
    <property type="match status" value="1"/>
</dbReference>
<evidence type="ECO:0000313" key="10">
    <source>
        <dbReference type="Proteomes" id="UP000215896"/>
    </source>
</evidence>
<proteinExistence type="inferred from homology"/>
<organism evidence="9 10">
    <name type="scientific">Enemella evansiae</name>
    <dbReference type="NCBI Taxonomy" id="2016499"/>
    <lineage>
        <taxon>Bacteria</taxon>
        <taxon>Bacillati</taxon>
        <taxon>Actinomycetota</taxon>
        <taxon>Actinomycetes</taxon>
        <taxon>Propionibacteriales</taxon>
        <taxon>Propionibacteriaceae</taxon>
        <taxon>Enemella</taxon>
    </lineage>
</organism>
<dbReference type="GO" id="GO:0043190">
    <property type="term" value="C:ATP-binding cassette (ABC) transporter complex"/>
    <property type="evidence" value="ECO:0007669"/>
    <property type="project" value="InterPro"/>
</dbReference>
<keyword evidence="3" id="KW-1003">Cell membrane</keyword>
<evidence type="ECO:0000256" key="1">
    <source>
        <dbReference type="ARBA" id="ARBA00004651"/>
    </source>
</evidence>
<evidence type="ECO:0000313" key="9">
    <source>
        <dbReference type="EMBL" id="OYO13623.1"/>
    </source>
</evidence>
<protein>
    <submittedName>
        <fullName evidence="9">ABC transporter permease</fullName>
    </submittedName>
</protein>
<accession>A0A4R6LP88</accession>
<evidence type="ECO:0000256" key="2">
    <source>
        <dbReference type="ARBA" id="ARBA00022448"/>
    </source>
</evidence>
<comment type="caution">
    <text evidence="9">The sequence shown here is derived from an EMBL/GenBank/DDBJ whole genome shotgun (WGS) entry which is preliminary data.</text>
</comment>
<feature type="transmembrane region" description="Helical" evidence="8">
    <location>
        <begin position="144"/>
        <end position="166"/>
    </location>
</feature>
<reference evidence="9 10" key="1">
    <citation type="submission" date="2017-07" db="EMBL/GenBank/DDBJ databases">
        <title>Draft whole genome sequences of clinical Proprionibacteriaceae strains.</title>
        <authorList>
            <person name="Bernier A.-M."/>
            <person name="Bernard K."/>
            <person name="Domingo M.-C."/>
        </authorList>
    </citation>
    <scope>NUCLEOTIDE SEQUENCE [LARGE SCALE GENOMIC DNA]</scope>
    <source>
        <strain evidence="9 10">NML 030167</strain>
    </source>
</reference>
<evidence type="ECO:0000256" key="4">
    <source>
        <dbReference type="ARBA" id="ARBA00022692"/>
    </source>
</evidence>
<keyword evidence="4 8" id="KW-0812">Transmembrane</keyword>
<keyword evidence="2 8" id="KW-0813">Transport</keyword>
<dbReference type="InterPro" id="IPR035906">
    <property type="entry name" value="MetI-like_sf"/>
</dbReference>
<feature type="transmembrane region" description="Helical" evidence="8">
    <location>
        <begin position="253"/>
        <end position="274"/>
    </location>
</feature>
<name>A0A255GH20_9ACTN</name>
<evidence type="ECO:0000256" key="8">
    <source>
        <dbReference type="RuleBase" id="RU363032"/>
    </source>
</evidence>
<evidence type="ECO:0000256" key="7">
    <source>
        <dbReference type="ARBA" id="ARBA00023136"/>
    </source>
</evidence>
<dbReference type="Gene3D" id="1.10.3720.10">
    <property type="entry name" value="MetI-like"/>
    <property type="match status" value="1"/>
</dbReference>
<dbReference type="GO" id="GO:0022857">
    <property type="term" value="F:transmembrane transporter activity"/>
    <property type="evidence" value="ECO:0007669"/>
    <property type="project" value="InterPro"/>
</dbReference>
<keyword evidence="6 8" id="KW-1133">Transmembrane helix</keyword>
<dbReference type="EMBL" id="NMVO01000013">
    <property type="protein sequence ID" value="OYO13623.1"/>
    <property type="molecule type" value="Genomic_DNA"/>
</dbReference>
<dbReference type="Pfam" id="PF00528">
    <property type="entry name" value="BPD_transp_1"/>
    <property type="match status" value="1"/>
</dbReference>
<dbReference type="AlphaFoldDB" id="A0A255GH20"/>
<dbReference type="RefSeq" id="WP_094356073.1">
    <property type="nucleotide sequence ID" value="NZ_NMVK01000005.1"/>
</dbReference>
<keyword evidence="7 8" id="KW-0472">Membrane</keyword>
<dbReference type="OrthoDB" id="92598at2"/>
<dbReference type="SUPFAM" id="SSF161098">
    <property type="entry name" value="MetI-like"/>
    <property type="match status" value="1"/>
</dbReference>
<dbReference type="PANTHER" id="PTHR30614">
    <property type="entry name" value="MEMBRANE COMPONENT OF AMINO ACID ABC TRANSPORTER"/>
    <property type="match status" value="1"/>
</dbReference>
<dbReference type="NCBIfam" id="TIGR01726">
    <property type="entry name" value="HEQRo_perm_3TM"/>
    <property type="match status" value="1"/>
</dbReference>
<accession>A0A255GH20</accession>
<dbReference type="InterPro" id="IPR000515">
    <property type="entry name" value="MetI-like"/>
</dbReference>
<feature type="transmembrane region" description="Helical" evidence="8">
    <location>
        <begin position="65"/>
        <end position="92"/>
    </location>
</feature>
<dbReference type="Proteomes" id="UP000215896">
    <property type="component" value="Unassembled WGS sequence"/>
</dbReference>